<dbReference type="Pfam" id="PF00501">
    <property type="entry name" value="AMP-binding"/>
    <property type="match status" value="1"/>
</dbReference>
<dbReference type="AlphaFoldDB" id="A0A5N8WRP8"/>
<dbReference type="Proteomes" id="UP000373149">
    <property type="component" value="Unassembled WGS sequence"/>
</dbReference>
<dbReference type="InterPro" id="IPR045851">
    <property type="entry name" value="AMP-bd_C_sf"/>
</dbReference>
<keyword evidence="2" id="KW-0436">Ligase</keyword>
<dbReference type="Gene3D" id="2.30.38.10">
    <property type="entry name" value="Luciferase, Domain 3"/>
    <property type="match status" value="1"/>
</dbReference>
<dbReference type="PROSITE" id="PS00455">
    <property type="entry name" value="AMP_BINDING"/>
    <property type="match status" value="1"/>
</dbReference>
<organism evidence="5 6">
    <name type="scientific">Streptomyces acidicola</name>
    <dbReference type="NCBI Taxonomy" id="2596892"/>
    <lineage>
        <taxon>Bacteria</taxon>
        <taxon>Bacillati</taxon>
        <taxon>Actinomycetota</taxon>
        <taxon>Actinomycetes</taxon>
        <taxon>Kitasatosporales</taxon>
        <taxon>Streptomycetaceae</taxon>
        <taxon>Streptomyces</taxon>
    </lineage>
</organism>
<dbReference type="SUPFAM" id="SSF56801">
    <property type="entry name" value="Acetyl-CoA synthetase-like"/>
    <property type="match status" value="1"/>
</dbReference>
<dbReference type="PANTHER" id="PTHR43201">
    <property type="entry name" value="ACYL-COA SYNTHETASE"/>
    <property type="match status" value="1"/>
</dbReference>
<evidence type="ECO:0000313" key="5">
    <source>
        <dbReference type="EMBL" id="MPY49812.1"/>
    </source>
</evidence>
<feature type="domain" description="AMP-dependent synthetase/ligase" evidence="3">
    <location>
        <begin position="28"/>
        <end position="398"/>
    </location>
</feature>
<comment type="similarity">
    <text evidence="1">Belongs to the ATP-dependent AMP-binding enzyme family.</text>
</comment>
<sequence length="545" mass="58377">MTPSLKMSHWPTDTSRPVLDLTAGDVLRQAAAAVPDRVALAEVAPPGASLSGADRTDRTWTYARLLTDAERAASWLAARFAPGEHIAVWAPNLPEWVVLQYGAALAGLVLVTVNPALREAELQHVLSQSRASGLLLTDSFRGADMAATADRLRPRLPVLREQISFTGWLDDVRRTPPGPLSPVDAGAPAQIQYTSGTTGVPKGALLHHRGLVTNAAFVAARARFPEGGVWASALPLFHTAGCGLTVLGTALNRGTLVLQQLFDPQLALDALQKWRATLFAGVPVMHAALLAHPGFGSYDLQACEVLVSGGDVVPPALIEEAERRFGARFSTVYGQTELSPVIAQTSPDDSAHDKRYTTGRPLWQVEVKVVAPGGTDIVPPGEPGEICARGYQVMLGYHDLPVATARTVDPDGWLHTGDLGSMDERGFVTITGRLKDLIIRGGENIYPAEIETALAAHPLVRQAVVLGIPDPEWGEQIAAVVRPADPGRPPTAAELHDHMRTALAPHKTPRHWYVADDIPVNAMGKTQKFVLLQRIIDGDLIEPGI</sequence>
<gene>
    <name evidence="5" type="ORF">FPZ41_15055</name>
</gene>
<protein>
    <submittedName>
        <fullName evidence="5">AMP-binding protein</fullName>
    </submittedName>
</protein>
<reference evidence="5 6" key="1">
    <citation type="submission" date="2019-09" db="EMBL/GenBank/DDBJ databases">
        <authorList>
            <person name="Duangmal K."/>
            <person name="Teo W.F.A."/>
            <person name="Lipun K."/>
        </authorList>
    </citation>
    <scope>NUCLEOTIDE SEQUENCE [LARGE SCALE GENOMIC DNA]</scope>
    <source>
        <strain evidence="5 6">K1PN6</strain>
    </source>
</reference>
<evidence type="ECO:0000259" key="3">
    <source>
        <dbReference type="Pfam" id="PF00501"/>
    </source>
</evidence>
<feature type="domain" description="AMP-binding enzyme C-terminal" evidence="4">
    <location>
        <begin position="449"/>
        <end position="525"/>
    </location>
</feature>
<dbReference type="PANTHER" id="PTHR43201:SF5">
    <property type="entry name" value="MEDIUM-CHAIN ACYL-COA LIGASE ACSF2, MITOCHONDRIAL"/>
    <property type="match status" value="1"/>
</dbReference>
<evidence type="ECO:0000256" key="2">
    <source>
        <dbReference type="ARBA" id="ARBA00022598"/>
    </source>
</evidence>
<name>A0A5N8WRP8_9ACTN</name>
<dbReference type="InterPro" id="IPR025110">
    <property type="entry name" value="AMP-bd_C"/>
</dbReference>
<dbReference type="Gene3D" id="3.30.300.30">
    <property type="match status" value="1"/>
</dbReference>
<evidence type="ECO:0000256" key="1">
    <source>
        <dbReference type="ARBA" id="ARBA00006432"/>
    </source>
</evidence>
<keyword evidence="6" id="KW-1185">Reference proteome</keyword>
<dbReference type="InterPro" id="IPR020845">
    <property type="entry name" value="AMP-binding_CS"/>
</dbReference>
<proteinExistence type="inferred from homology"/>
<accession>A0A5N8WRP8</accession>
<dbReference type="Gene3D" id="3.40.50.980">
    <property type="match status" value="2"/>
</dbReference>
<dbReference type="EMBL" id="VMNX01000045">
    <property type="protein sequence ID" value="MPY49812.1"/>
    <property type="molecule type" value="Genomic_DNA"/>
</dbReference>
<dbReference type="GO" id="GO:0031956">
    <property type="term" value="F:medium-chain fatty acid-CoA ligase activity"/>
    <property type="evidence" value="ECO:0007669"/>
    <property type="project" value="TreeGrafter"/>
</dbReference>
<evidence type="ECO:0000313" key="6">
    <source>
        <dbReference type="Proteomes" id="UP000373149"/>
    </source>
</evidence>
<dbReference type="InterPro" id="IPR000873">
    <property type="entry name" value="AMP-dep_synth/lig_dom"/>
</dbReference>
<comment type="caution">
    <text evidence="5">The sequence shown here is derived from an EMBL/GenBank/DDBJ whole genome shotgun (WGS) entry which is preliminary data.</text>
</comment>
<dbReference type="GO" id="GO:0006631">
    <property type="term" value="P:fatty acid metabolic process"/>
    <property type="evidence" value="ECO:0007669"/>
    <property type="project" value="TreeGrafter"/>
</dbReference>
<dbReference type="Pfam" id="PF13193">
    <property type="entry name" value="AMP-binding_C"/>
    <property type="match status" value="1"/>
</dbReference>
<evidence type="ECO:0000259" key="4">
    <source>
        <dbReference type="Pfam" id="PF13193"/>
    </source>
</evidence>